<evidence type="ECO:0000256" key="1">
    <source>
        <dbReference type="ARBA" id="ARBA00009156"/>
    </source>
</evidence>
<evidence type="ECO:0000313" key="14">
    <source>
        <dbReference type="Proteomes" id="UP000052015"/>
    </source>
</evidence>
<dbReference type="GO" id="GO:0005524">
    <property type="term" value="F:ATP binding"/>
    <property type="evidence" value="ECO:0007669"/>
    <property type="project" value="UniProtKB-UniRule"/>
</dbReference>
<dbReference type="InterPro" id="IPR043129">
    <property type="entry name" value="ATPase_NBD"/>
</dbReference>
<dbReference type="GO" id="GO:0005998">
    <property type="term" value="P:xylulose catabolic process"/>
    <property type="evidence" value="ECO:0007669"/>
    <property type="project" value="UniProtKB-UniRule"/>
</dbReference>
<evidence type="ECO:0000259" key="11">
    <source>
        <dbReference type="Pfam" id="PF00370"/>
    </source>
</evidence>
<evidence type="ECO:0000259" key="12">
    <source>
        <dbReference type="Pfam" id="PF02782"/>
    </source>
</evidence>
<dbReference type="CDD" id="cd07808">
    <property type="entry name" value="ASKHA_NBD_FGGY_EcXK-like"/>
    <property type="match status" value="1"/>
</dbReference>
<evidence type="ECO:0000256" key="10">
    <source>
        <dbReference type="RuleBase" id="RU364073"/>
    </source>
</evidence>
<keyword evidence="5 8" id="KW-0418">Kinase</keyword>
<dbReference type="PANTHER" id="PTHR43095">
    <property type="entry name" value="SUGAR KINASE"/>
    <property type="match status" value="1"/>
</dbReference>
<dbReference type="PROSITE" id="PS00933">
    <property type="entry name" value="FGGY_KINASES_1"/>
    <property type="match status" value="1"/>
</dbReference>
<dbReference type="GO" id="GO:0004856">
    <property type="term" value="F:D-xylulokinase activity"/>
    <property type="evidence" value="ECO:0007669"/>
    <property type="project" value="UniProtKB-UniRule"/>
</dbReference>
<dbReference type="EMBL" id="LKHP01000012">
    <property type="protein sequence ID" value="KRQ86271.1"/>
    <property type="molecule type" value="Genomic_DNA"/>
</dbReference>
<comment type="catalytic activity">
    <reaction evidence="8 10">
        <text>D-xylulose + ATP = D-xylulose 5-phosphate + ADP + H(+)</text>
        <dbReference type="Rhea" id="RHEA:10964"/>
        <dbReference type="ChEBI" id="CHEBI:15378"/>
        <dbReference type="ChEBI" id="CHEBI:17140"/>
        <dbReference type="ChEBI" id="CHEBI:30616"/>
        <dbReference type="ChEBI" id="CHEBI:57737"/>
        <dbReference type="ChEBI" id="CHEBI:456216"/>
        <dbReference type="EC" id="2.7.1.17"/>
    </reaction>
</comment>
<dbReference type="PANTHER" id="PTHR43095:SF5">
    <property type="entry name" value="XYLULOSE KINASE"/>
    <property type="match status" value="1"/>
</dbReference>
<keyword evidence="2 8" id="KW-0859">Xylose metabolism</keyword>
<name>A0A0R3K1V0_CALMK</name>
<evidence type="ECO:0000256" key="2">
    <source>
        <dbReference type="ARBA" id="ARBA00022629"/>
    </source>
</evidence>
<dbReference type="STRING" id="908809.ABG79_01894"/>
<feature type="active site" description="Proton acceptor" evidence="8">
    <location>
        <position position="239"/>
    </location>
</feature>
<sequence>MYFMGIDLGTSSVKIILMDGEGKIVASSTKEFPIYYPYPNWAEQNPEEWWISTKEGIREILDNTGIKGEDVKSIGLSGQMHGLVMLDKNNNVLDPAILWCDQRTQRECDYLNIEYGRDKLSDYTGNIALTGFTLPKILWIRNNKRQIYDQIAHILLPKDYIRFKLTGEYATDFSDASGMLLLDVKNKRWSYELLKYLNIDEKILPKLYESFECTGYVTKEAAGDTGLLKGTMVVAGAGDQAAAAIGTGVVSGGNASVSLGTSGVVFAALDDFAVDAENRLHSFCHANGKWHVMGVMLSAAASLKWWVEGINSKEESYDYLMEEAEKAAIGSQKLIFLPYLMGERTPYSDPDVRGSFIGLSMTHEKGHMTRAILEGVAYGLKDSLRLIDELGINIDCVRLNGGGAKSRLWRQIIADVFNKKVEIINSTEGPALGAAILASVGYGHYTSVESACEQIIGVTDVIYPIEDNVKEYEKYYEVYKKLYQRLKPTFDELSLIK</sequence>
<dbReference type="InterPro" id="IPR000577">
    <property type="entry name" value="Carb_kinase_FGGY"/>
</dbReference>
<keyword evidence="3 8" id="KW-0808">Transferase</keyword>
<dbReference type="InterPro" id="IPR018484">
    <property type="entry name" value="FGGY_N"/>
</dbReference>
<keyword evidence="7 8" id="KW-0119">Carbohydrate metabolism</keyword>
<dbReference type="Pfam" id="PF02782">
    <property type="entry name" value="FGGY_C"/>
    <property type="match status" value="1"/>
</dbReference>
<feature type="site" description="Important for activity" evidence="8">
    <location>
        <position position="7"/>
    </location>
</feature>
<dbReference type="PATRIC" id="fig|908809.3.peg.1897"/>
<proteinExistence type="inferred from homology"/>
<evidence type="ECO:0000256" key="6">
    <source>
        <dbReference type="ARBA" id="ARBA00022840"/>
    </source>
</evidence>
<accession>A0A0R3K1V0</accession>
<evidence type="ECO:0000256" key="7">
    <source>
        <dbReference type="ARBA" id="ARBA00023277"/>
    </source>
</evidence>
<dbReference type="PROSITE" id="PS00445">
    <property type="entry name" value="FGGY_KINASES_2"/>
    <property type="match status" value="1"/>
</dbReference>
<evidence type="ECO:0000256" key="5">
    <source>
        <dbReference type="ARBA" id="ARBA00022777"/>
    </source>
</evidence>
<dbReference type="InterPro" id="IPR006000">
    <property type="entry name" value="Xylulokinase"/>
</dbReference>
<dbReference type="NCBIfam" id="TIGR01312">
    <property type="entry name" value="XylB"/>
    <property type="match status" value="1"/>
</dbReference>
<protein>
    <recommendedName>
        <fullName evidence="8 10">Xylulose kinase</fullName>
        <shortName evidence="8 10">Xylulokinase</shortName>
        <ecNumber evidence="8 10">2.7.1.17</ecNumber>
    </recommendedName>
</protein>
<comment type="similarity">
    <text evidence="1 8 9">Belongs to the FGGY kinase family.</text>
</comment>
<evidence type="ECO:0000256" key="9">
    <source>
        <dbReference type="RuleBase" id="RU003733"/>
    </source>
</evidence>
<dbReference type="InterPro" id="IPR018483">
    <property type="entry name" value="Carb_kinase_FGGY_CS"/>
</dbReference>
<dbReference type="InterPro" id="IPR018485">
    <property type="entry name" value="FGGY_C"/>
</dbReference>
<comment type="caution">
    <text evidence="13">The sequence shown here is derived from an EMBL/GenBank/DDBJ whole genome shotgun (WGS) entry which is preliminary data.</text>
</comment>
<dbReference type="RefSeq" id="WP_057979214.1">
    <property type="nucleotide sequence ID" value="NZ_LKHP01000012.1"/>
</dbReference>
<keyword evidence="4 8" id="KW-0547">Nucleotide-binding</keyword>
<evidence type="ECO:0000256" key="4">
    <source>
        <dbReference type="ARBA" id="ARBA00022741"/>
    </source>
</evidence>
<dbReference type="Gene3D" id="3.30.420.40">
    <property type="match status" value="2"/>
</dbReference>
<evidence type="ECO:0000313" key="13">
    <source>
        <dbReference type="EMBL" id="KRQ86271.1"/>
    </source>
</evidence>
<gene>
    <name evidence="13" type="primary">xylB_2</name>
    <name evidence="8 10" type="synonym">xylB</name>
    <name evidence="13" type="ORF">ABG79_01894</name>
</gene>
<dbReference type="GO" id="GO:0042732">
    <property type="term" value="P:D-xylose metabolic process"/>
    <property type="evidence" value="ECO:0007669"/>
    <property type="project" value="UniProtKB-KW"/>
</dbReference>
<evidence type="ECO:0000256" key="8">
    <source>
        <dbReference type="HAMAP-Rule" id="MF_02220"/>
    </source>
</evidence>
<feature type="domain" description="Carbohydrate kinase FGGY N-terminal" evidence="11">
    <location>
        <begin position="2"/>
        <end position="246"/>
    </location>
</feature>
<comment type="function">
    <text evidence="8">Catalyzes the phosphorylation of D-xylulose to D-xylulose 5-phosphate.</text>
</comment>
<keyword evidence="6 8" id="KW-0067">ATP-binding</keyword>
<dbReference type="Pfam" id="PF00370">
    <property type="entry name" value="FGGY_N"/>
    <property type="match status" value="1"/>
</dbReference>
<dbReference type="OrthoDB" id="9805576at2"/>
<dbReference type="Proteomes" id="UP000052015">
    <property type="component" value="Unassembled WGS sequence"/>
</dbReference>
<organism evidence="13 14">
    <name type="scientific">Caloramator mitchellensis</name>
    <dbReference type="NCBI Taxonomy" id="908809"/>
    <lineage>
        <taxon>Bacteria</taxon>
        <taxon>Bacillati</taxon>
        <taxon>Bacillota</taxon>
        <taxon>Clostridia</taxon>
        <taxon>Eubacteriales</taxon>
        <taxon>Clostridiaceae</taxon>
        <taxon>Caloramator</taxon>
    </lineage>
</organism>
<dbReference type="AlphaFoldDB" id="A0A0R3K1V0"/>
<feature type="binding site" evidence="8">
    <location>
        <begin position="80"/>
        <end position="81"/>
    </location>
    <ligand>
        <name>substrate</name>
    </ligand>
</feature>
<reference evidence="13 14" key="1">
    <citation type="submission" date="2015-09" db="EMBL/GenBank/DDBJ databases">
        <title>Draft genome sequence of a Caloramator mitchellensis, a moderate thermophile from the Great Artesian Basin of Australia.</title>
        <authorList>
            <person name="Patel B.K."/>
        </authorList>
    </citation>
    <scope>NUCLEOTIDE SEQUENCE [LARGE SCALE GENOMIC DNA]</scope>
    <source>
        <strain evidence="13 14">VF08</strain>
    </source>
</reference>
<dbReference type="PIRSF" id="PIRSF000538">
    <property type="entry name" value="GlpK"/>
    <property type="match status" value="1"/>
</dbReference>
<dbReference type="HAMAP" id="MF_02220">
    <property type="entry name" value="XylB"/>
    <property type="match status" value="1"/>
</dbReference>
<dbReference type="EC" id="2.7.1.17" evidence="8 10"/>
<evidence type="ECO:0000256" key="3">
    <source>
        <dbReference type="ARBA" id="ARBA00022679"/>
    </source>
</evidence>
<dbReference type="SUPFAM" id="SSF53067">
    <property type="entry name" value="Actin-like ATPase domain"/>
    <property type="match status" value="2"/>
</dbReference>
<dbReference type="InterPro" id="IPR050406">
    <property type="entry name" value="FGGY_Carb_Kinase"/>
</dbReference>
<keyword evidence="14" id="KW-1185">Reference proteome</keyword>
<feature type="domain" description="Carbohydrate kinase FGGY C-terminal" evidence="12">
    <location>
        <begin position="256"/>
        <end position="441"/>
    </location>
</feature>